<evidence type="ECO:0000313" key="1">
    <source>
        <dbReference type="EMBL" id="NMM50771.1"/>
    </source>
</evidence>
<dbReference type="AlphaFoldDB" id="A0A848J4S4"/>
<comment type="caution">
    <text evidence="1">The sequence shown here is derived from an EMBL/GenBank/DDBJ whole genome shotgun (WGS) entry which is preliminary data.</text>
</comment>
<organism evidence="1 2">
    <name type="scientific">Marinigracilibium pacificum</name>
    <dbReference type="NCBI Taxonomy" id="2729599"/>
    <lineage>
        <taxon>Bacteria</taxon>
        <taxon>Pseudomonadati</taxon>
        <taxon>Bacteroidota</taxon>
        <taxon>Cytophagia</taxon>
        <taxon>Cytophagales</taxon>
        <taxon>Flammeovirgaceae</taxon>
        <taxon>Marinigracilibium</taxon>
    </lineage>
</organism>
<gene>
    <name evidence="1" type="ORF">HH304_20345</name>
</gene>
<dbReference type="EMBL" id="JABBNU010000016">
    <property type="protein sequence ID" value="NMM50771.1"/>
    <property type="molecule type" value="Genomic_DNA"/>
</dbReference>
<evidence type="ECO:0000313" key="2">
    <source>
        <dbReference type="Proteomes" id="UP000559010"/>
    </source>
</evidence>
<dbReference type="Proteomes" id="UP000559010">
    <property type="component" value="Unassembled WGS sequence"/>
</dbReference>
<accession>A0A848J4S4</accession>
<name>A0A848J4S4_9BACT</name>
<reference evidence="1 2" key="1">
    <citation type="submission" date="2020-04" db="EMBL/GenBank/DDBJ databases">
        <title>Flammeovirgaceae bacterium KN852 isolated from deep sea.</title>
        <authorList>
            <person name="Zhang D.-C."/>
        </authorList>
    </citation>
    <scope>NUCLEOTIDE SEQUENCE [LARGE SCALE GENOMIC DNA]</scope>
    <source>
        <strain evidence="1 2">KN852</strain>
    </source>
</reference>
<protein>
    <submittedName>
        <fullName evidence="1">Uncharacterized protein</fullName>
    </submittedName>
</protein>
<proteinExistence type="predicted"/>
<keyword evidence="2" id="KW-1185">Reference proteome</keyword>
<dbReference type="RefSeq" id="WP_169685139.1">
    <property type="nucleotide sequence ID" value="NZ_JABBNU010000016.1"/>
</dbReference>
<sequence length="309" mass="36731">MNKIKIIFLILTFPLVCKGQMKNYEFNKNDLVNYKKIIANQIDYYQENDSSMRQSIYYLDKKGNIIKSESFENDTLRHYAINDFDTKGRIISHKSYFEIYTYNEDIGDHTPEWNDKYYNGSDFIYNEDQLIEERIFNYVDGEKSYDYIYKFKYDKDGKLINTQFIDLYKGLTGTFLPNTAIIDSLFNKEDITITNTYYEYRNDSVIGINYGTKNIITGYEFEILNENGLPIEFQSADSEGSVYIIYRSRYNELNKLIEKSREIIDYSKINYDLTAEDNYVIKYNQNGLPESGISYWKGEIISKRTLKYE</sequence>